<evidence type="ECO:0000313" key="1">
    <source>
        <dbReference type="EMBL" id="CEJ73927.1"/>
    </source>
</evidence>
<gene>
    <name evidence="1" type="ORF">ATCC9714_18151</name>
    <name evidence="3" type="ORF">R28058_15161</name>
    <name evidence="2" type="ORF">UMC4404_14981</name>
</gene>
<sequence>MPSNVYVVVQKDLGYLLTINESSITCEDFKKICDVIANEYGNDMFIIHEKLIELYGFKKASIQCVYNVD</sequence>
<evidence type="ECO:0000313" key="5">
    <source>
        <dbReference type="Proteomes" id="UP000049127"/>
    </source>
</evidence>
<protein>
    <submittedName>
        <fullName evidence="3">Uncharacterized protein</fullName>
    </submittedName>
</protein>
<dbReference type="OrthoDB" id="9888529at2"/>
<evidence type="ECO:0000313" key="2">
    <source>
        <dbReference type="EMBL" id="CEO33518.1"/>
    </source>
</evidence>
<dbReference type="EMBL" id="CEKZ01000003">
    <property type="protein sequence ID" value="CEQ03783.1"/>
    <property type="molecule type" value="Genomic_DNA"/>
</dbReference>
<dbReference type="Proteomes" id="UP000032811">
    <property type="component" value="Chromosome 1"/>
</dbReference>
<accession>A0A0A1SKA4</accession>
<dbReference type="EMBL" id="CDNY01000003">
    <property type="protein sequence ID" value="CEO33518.1"/>
    <property type="molecule type" value="Genomic_DNA"/>
</dbReference>
<name>A0A0A1SKA4_PARSO</name>
<reference evidence="5 6" key="2">
    <citation type="submission" date="2015-01" db="EMBL/GenBank/DDBJ databases">
        <authorList>
            <person name="Aslett A.Martin."/>
            <person name="De Silva Nishadi"/>
        </authorList>
    </citation>
    <scope>NUCLEOTIDE SEQUENCE [LARGE SCALE GENOMIC DNA]</scope>
    <source>
        <strain evidence="3 5">R28058</strain>
        <strain evidence="6">UMC4404</strain>
    </source>
</reference>
<dbReference type="Proteomes" id="UP000049685">
    <property type="component" value="Unassembled WGS sequence"/>
</dbReference>
<dbReference type="AlphaFoldDB" id="A0A0A1SKA4"/>
<dbReference type="Proteomes" id="UP000049127">
    <property type="component" value="Unassembled WGS sequence"/>
</dbReference>
<evidence type="ECO:0000313" key="6">
    <source>
        <dbReference type="Proteomes" id="UP000049685"/>
    </source>
</evidence>
<organism evidence="3 5">
    <name type="scientific">Paraclostridium sordellii</name>
    <name type="common">Clostridium sordellii</name>
    <dbReference type="NCBI Taxonomy" id="1505"/>
    <lineage>
        <taxon>Bacteria</taxon>
        <taxon>Bacillati</taxon>
        <taxon>Bacillota</taxon>
        <taxon>Clostridia</taxon>
        <taxon>Peptostreptococcales</taxon>
        <taxon>Peptostreptococcaceae</taxon>
        <taxon>Paraclostridium</taxon>
    </lineage>
</organism>
<proteinExistence type="predicted"/>
<dbReference type="KEGG" id="psor:RSJ16_10410"/>
<keyword evidence="4" id="KW-1185">Reference proteome</keyword>
<reference evidence="2" key="1">
    <citation type="submission" date="2015-01" db="EMBL/GenBank/DDBJ databases">
        <authorList>
            <person name="Aslett M.A."/>
            <person name="De Silva N."/>
        </authorList>
    </citation>
    <scope>NUCLEOTIDE SEQUENCE</scope>
    <source>
        <strain evidence="1 4">ATCC9714</strain>
        <strain evidence="2">UMC4404</strain>
    </source>
</reference>
<dbReference type="EMBL" id="LN679998">
    <property type="protein sequence ID" value="CEJ73927.1"/>
    <property type="molecule type" value="Genomic_DNA"/>
</dbReference>
<evidence type="ECO:0000313" key="4">
    <source>
        <dbReference type="Proteomes" id="UP000032811"/>
    </source>
</evidence>
<dbReference type="GeneID" id="97537655"/>
<dbReference type="RefSeq" id="WP_021121491.1">
    <property type="nucleotide sequence ID" value="NZ_BDJI01000002.1"/>
</dbReference>
<evidence type="ECO:0000313" key="3">
    <source>
        <dbReference type="EMBL" id="CEQ03783.1"/>
    </source>
</evidence>